<feature type="domain" description="ABC transmembrane type-2" evidence="6">
    <location>
        <begin position="24"/>
        <end position="249"/>
    </location>
</feature>
<dbReference type="Pfam" id="PF01061">
    <property type="entry name" value="ABC2_membrane"/>
    <property type="match status" value="1"/>
</dbReference>
<keyword evidence="8" id="KW-1185">Reference proteome</keyword>
<dbReference type="InterPro" id="IPR013525">
    <property type="entry name" value="ABC2_TM"/>
</dbReference>
<evidence type="ECO:0000313" key="8">
    <source>
        <dbReference type="Proteomes" id="UP000318065"/>
    </source>
</evidence>
<comment type="similarity">
    <text evidence="5">Belongs to the ABC-2 integral membrane protein family.</text>
</comment>
<name>A0A510HE25_9ACTN</name>
<comment type="subcellular location">
    <subcellularLocation>
        <location evidence="5">Cell membrane</location>
        <topology evidence="5">Multi-pass membrane protein</topology>
    </subcellularLocation>
    <subcellularLocation>
        <location evidence="1">Membrane</location>
        <topology evidence="1">Multi-pass membrane protein</topology>
    </subcellularLocation>
</comment>
<proteinExistence type="inferred from homology"/>
<keyword evidence="4 5" id="KW-0472">Membrane</keyword>
<dbReference type="PRINTS" id="PR00164">
    <property type="entry name" value="ABC2TRNSPORT"/>
</dbReference>
<protein>
    <recommendedName>
        <fullName evidence="5">Transport permease protein</fullName>
    </recommendedName>
</protein>
<dbReference type="GO" id="GO:0140359">
    <property type="term" value="F:ABC-type transporter activity"/>
    <property type="evidence" value="ECO:0007669"/>
    <property type="project" value="InterPro"/>
</dbReference>
<feature type="transmembrane region" description="Helical" evidence="5">
    <location>
        <begin position="225"/>
        <end position="246"/>
    </location>
</feature>
<dbReference type="PANTHER" id="PTHR43332">
    <property type="entry name" value="INNER MEMBRANE TRANSPORT PERMEASE YADH-RELATED"/>
    <property type="match status" value="1"/>
</dbReference>
<evidence type="ECO:0000259" key="6">
    <source>
        <dbReference type="PROSITE" id="PS51012"/>
    </source>
</evidence>
<evidence type="ECO:0000313" key="7">
    <source>
        <dbReference type="EMBL" id="BBL78179.1"/>
    </source>
</evidence>
<keyword evidence="5" id="KW-1003">Cell membrane</keyword>
<evidence type="ECO:0000256" key="3">
    <source>
        <dbReference type="ARBA" id="ARBA00022989"/>
    </source>
</evidence>
<feature type="transmembrane region" description="Helical" evidence="5">
    <location>
        <begin position="59"/>
        <end position="82"/>
    </location>
</feature>
<organism evidence="7 8">
    <name type="scientific">Rubrobacter xylanophilus</name>
    <dbReference type="NCBI Taxonomy" id="49319"/>
    <lineage>
        <taxon>Bacteria</taxon>
        <taxon>Bacillati</taxon>
        <taxon>Actinomycetota</taxon>
        <taxon>Rubrobacteria</taxon>
        <taxon>Rubrobacterales</taxon>
        <taxon>Rubrobacteraceae</taxon>
        <taxon>Rubrobacter</taxon>
    </lineage>
</organism>
<dbReference type="InterPro" id="IPR052522">
    <property type="entry name" value="ABC-2_transport_permease"/>
</dbReference>
<keyword evidence="2 5" id="KW-0812">Transmembrane</keyword>
<accession>A0A510HE25</accession>
<sequence>MLADRPFRTLLKREILRFMRVWMQTVVPTLGTSVLYLVVFGLALGSRIREVSGVPYLEYILPGIALMNLVTGAHMNSSWSVFDAKRERYIDEVLISPMSDLQIALAYTLGGTLRGMLMGTGVLLVGVPFVGLHIEHPLLLVLIGALSAFIFSALGTAAGALATRIDHISLLTNVVIQPLAFLGGVFYSVDMLPQALKVATMLNPIFHTVDAARYATLGISDLNPYPTVGIVFLLAALALGAAWLAISKGPNLRY</sequence>
<dbReference type="RefSeq" id="WP_143526350.1">
    <property type="nucleotide sequence ID" value="NZ_AP019791.1"/>
</dbReference>
<feature type="transmembrane region" description="Helical" evidence="5">
    <location>
        <begin position="103"/>
        <end position="126"/>
    </location>
</feature>
<dbReference type="OrthoDB" id="9788252at2"/>
<keyword evidence="3 5" id="KW-1133">Transmembrane helix</keyword>
<evidence type="ECO:0000256" key="4">
    <source>
        <dbReference type="ARBA" id="ARBA00023136"/>
    </source>
</evidence>
<dbReference type="InterPro" id="IPR047817">
    <property type="entry name" value="ABC2_TM_bact-type"/>
</dbReference>
<dbReference type="PANTHER" id="PTHR43332:SF2">
    <property type="entry name" value="INNER MEMBRANE TRANSPORT PERMEASE YADH"/>
    <property type="match status" value="1"/>
</dbReference>
<feature type="transmembrane region" description="Helical" evidence="5">
    <location>
        <begin position="168"/>
        <end position="189"/>
    </location>
</feature>
<dbReference type="EMBL" id="AP019791">
    <property type="protein sequence ID" value="BBL78179.1"/>
    <property type="molecule type" value="Genomic_DNA"/>
</dbReference>
<gene>
    <name evidence="7" type="ORF">RxyAA322_00330</name>
</gene>
<evidence type="ECO:0000256" key="1">
    <source>
        <dbReference type="ARBA" id="ARBA00004141"/>
    </source>
</evidence>
<dbReference type="AlphaFoldDB" id="A0A510HE25"/>
<evidence type="ECO:0000256" key="2">
    <source>
        <dbReference type="ARBA" id="ARBA00022692"/>
    </source>
</evidence>
<evidence type="ECO:0000256" key="5">
    <source>
        <dbReference type="RuleBase" id="RU361157"/>
    </source>
</evidence>
<dbReference type="GO" id="GO:0043190">
    <property type="term" value="C:ATP-binding cassette (ABC) transporter complex"/>
    <property type="evidence" value="ECO:0007669"/>
    <property type="project" value="InterPro"/>
</dbReference>
<feature type="transmembrane region" description="Helical" evidence="5">
    <location>
        <begin position="138"/>
        <end position="161"/>
    </location>
</feature>
<dbReference type="InterPro" id="IPR000412">
    <property type="entry name" value="ABC_2_transport"/>
</dbReference>
<keyword evidence="5" id="KW-0813">Transport</keyword>
<feature type="transmembrane region" description="Helical" evidence="5">
    <location>
        <begin position="21"/>
        <end position="44"/>
    </location>
</feature>
<dbReference type="PIRSF" id="PIRSF006648">
    <property type="entry name" value="DrrB"/>
    <property type="match status" value="1"/>
</dbReference>
<reference evidence="7" key="1">
    <citation type="journal article" date="2019" name="Microbiol. Resour. Announc.">
        <title>Complete Genome Sequence of Rubrobacter xylanophilus Strain AA3-22, Isolated from Arima Onsen in Japan.</title>
        <authorList>
            <person name="Tomariguchi N."/>
            <person name="Miyazaki K."/>
        </authorList>
    </citation>
    <scope>NUCLEOTIDE SEQUENCE [LARGE SCALE GENOMIC DNA]</scope>
    <source>
        <strain evidence="7">AA3-22</strain>
    </source>
</reference>
<dbReference type="Proteomes" id="UP000318065">
    <property type="component" value="Chromosome"/>
</dbReference>
<dbReference type="PROSITE" id="PS51012">
    <property type="entry name" value="ABC_TM2"/>
    <property type="match status" value="1"/>
</dbReference>